<feature type="domain" description="HTH cro/C1-type" evidence="2">
    <location>
        <begin position="41"/>
        <end position="95"/>
    </location>
</feature>
<keyword evidence="1" id="KW-0238">DNA-binding</keyword>
<comment type="caution">
    <text evidence="3">The sequence shown here is derived from an EMBL/GenBank/DDBJ whole genome shotgun (WGS) entry which is preliminary data.</text>
</comment>
<dbReference type="Gene3D" id="1.10.260.40">
    <property type="entry name" value="lambda repressor-like DNA-binding domains"/>
    <property type="match status" value="1"/>
</dbReference>
<dbReference type="Proteomes" id="UP000289775">
    <property type="component" value="Unassembled WGS sequence"/>
</dbReference>
<dbReference type="SMART" id="SM00530">
    <property type="entry name" value="HTH_XRE"/>
    <property type="match status" value="1"/>
</dbReference>
<evidence type="ECO:0000256" key="1">
    <source>
        <dbReference type="ARBA" id="ARBA00023125"/>
    </source>
</evidence>
<dbReference type="InterPro" id="IPR036286">
    <property type="entry name" value="LexA/Signal_pep-like_sf"/>
</dbReference>
<evidence type="ECO:0000313" key="3">
    <source>
        <dbReference type="EMBL" id="RYJ44265.1"/>
    </source>
</evidence>
<dbReference type="Pfam" id="PF12844">
    <property type="entry name" value="HTH_19"/>
    <property type="match status" value="1"/>
</dbReference>
<dbReference type="SUPFAM" id="SSF47413">
    <property type="entry name" value="lambda repressor-like DNA-binding domains"/>
    <property type="match status" value="1"/>
</dbReference>
<keyword evidence="4" id="KW-1185">Reference proteome</keyword>
<dbReference type="Pfam" id="PF00717">
    <property type="entry name" value="Peptidase_S24"/>
    <property type="match status" value="1"/>
</dbReference>
<gene>
    <name evidence="3" type="ORF">NU09_0875</name>
</gene>
<reference evidence="3 4" key="1">
    <citation type="submission" date="2014-12" db="EMBL/GenBank/DDBJ databases">
        <title>Genome sequence of Flavobacterium beibuense RSKm HC5.</title>
        <authorList>
            <person name="Kim J.F."/>
            <person name="Song J.Y."/>
            <person name="Kwak M.-J."/>
            <person name="Lee S.-W."/>
        </authorList>
    </citation>
    <scope>NUCLEOTIDE SEQUENCE [LARGE SCALE GENOMIC DNA]</scope>
    <source>
        <strain evidence="3 4">RSKm HC5</strain>
    </source>
</reference>
<dbReference type="EMBL" id="JUIW01000003">
    <property type="protein sequence ID" value="RYJ44265.1"/>
    <property type="molecule type" value="Genomic_DNA"/>
</dbReference>
<dbReference type="InterPro" id="IPR010982">
    <property type="entry name" value="Lambda_DNA-bd_dom_sf"/>
</dbReference>
<dbReference type="GO" id="GO:0003677">
    <property type="term" value="F:DNA binding"/>
    <property type="evidence" value="ECO:0007669"/>
    <property type="project" value="UniProtKB-KW"/>
</dbReference>
<dbReference type="PANTHER" id="PTHR46558:SF11">
    <property type="entry name" value="HTH-TYPE TRANSCRIPTIONAL REGULATOR XRE"/>
    <property type="match status" value="1"/>
</dbReference>
<evidence type="ECO:0000313" key="4">
    <source>
        <dbReference type="Proteomes" id="UP000289775"/>
    </source>
</evidence>
<dbReference type="PROSITE" id="PS50943">
    <property type="entry name" value="HTH_CROC1"/>
    <property type="match status" value="1"/>
</dbReference>
<dbReference type="AlphaFoldDB" id="A0A444WEM5"/>
<dbReference type="InterPro" id="IPR015927">
    <property type="entry name" value="Peptidase_S24_S26A/B/C"/>
</dbReference>
<dbReference type="InterPro" id="IPR001387">
    <property type="entry name" value="Cro/C1-type_HTH"/>
</dbReference>
<name>A0A444WEM5_9FLAO</name>
<proteinExistence type="predicted"/>
<dbReference type="Gene3D" id="2.10.109.10">
    <property type="entry name" value="Umud Fragment, subunit A"/>
    <property type="match status" value="1"/>
</dbReference>
<evidence type="ECO:0000259" key="2">
    <source>
        <dbReference type="PROSITE" id="PS50943"/>
    </source>
</evidence>
<dbReference type="InterPro" id="IPR039418">
    <property type="entry name" value="LexA-like"/>
</dbReference>
<sequence length="288" mass="33280">MLNFISELYYDTKLDQNETKYYIFAVTNSNNLLMSLFSDNIRFLRIQKKISQEKLAEELTITRARYVKYESGTSEAPYDILRRIAQYYHYSIDILLSVDIRKVDTNGLIRLEDNRILLPITVDQAGENTIEIIPQKAKAGYLNGYSDPEFIEGLQQISLPFLKNGKFRAFPVTGDSMPPHRDGSFIVGRYVESLGEVRDGKTYILLTKEEGIVYKRLNKNGKNNLTLISDNTFYEPYSVKLSDVLEIWEYACSIATKEFEPDDMQPQSIREHLIGIRNEIKALSKIKQ</sequence>
<dbReference type="CDD" id="cd06529">
    <property type="entry name" value="S24_LexA-like"/>
    <property type="match status" value="1"/>
</dbReference>
<dbReference type="SUPFAM" id="SSF51306">
    <property type="entry name" value="LexA/Signal peptidase"/>
    <property type="match status" value="1"/>
</dbReference>
<dbReference type="CDD" id="cd00093">
    <property type="entry name" value="HTH_XRE"/>
    <property type="match status" value="1"/>
</dbReference>
<accession>A0A444WEM5</accession>
<protein>
    <submittedName>
        <fullName evidence="3">Putative transcriptional regulator</fullName>
    </submittedName>
</protein>
<organism evidence="3 4">
    <name type="scientific">Flavobacterium beibuense</name>
    <dbReference type="NCBI Taxonomy" id="657326"/>
    <lineage>
        <taxon>Bacteria</taxon>
        <taxon>Pseudomonadati</taxon>
        <taxon>Bacteroidota</taxon>
        <taxon>Flavobacteriia</taxon>
        <taxon>Flavobacteriales</taxon>
        <taxon>Flavobacteriaceae</taxon>
        <taxon>Flavobacterium</taxon>
    </lineage>
</organism>
<dbReference type="PANTHER" id="PTHR46558">
    <property type="entry name" value="TRACRIPTIONAL REGULATORY PROTEIN-RELATED-RELATED"/>
    <property type="match status" value="1"/>
</dbReference>